<dbReference type="Proteomes" id="UP000044602">
    <property type="component" value="Unassembled WGS sequence"/>
</dbReference>
<dbReference type="STRING" id="100787.A0A0G4LA94"/>
<sequence length="338" mass="38229">MKDPFPLEPLPWLSKAAQPWADYLSLPSLPLHIHEVLIAGLLYSVIYWPVSPLLSNLLVGERYRSLPRKRRVNWDAHVVSFFQSTLINGLALWIMFVDEERREMDWQARIWGYTGAVGMIQALAAGYFLWDLVVTSLNMDVFGPGTLAHAVSALLVYSFGFRPFVNYYAPVFILWELSTPFLNIHWFFDKLGMTGTKPQLYNGLVLLFTFFSCRLVYGTYQSVMVFQDIWAAMNTFPGLELLKGASNSPGSNIPLSDTMRFLTTSSTVPTWLAAAYLISNLTLNGLNFYWFVMMIRAVRKRFQPSSPVGGQEKQAQAVLHAADSAPGPASVRPRRRKA</sequence>
<reference evidence="9 10" key="1">
    <citation type="submission" date="2015-05" db="EMBL/GenBank/DDBJ databases">
        <authorList>
            <person name="Wang D.B."/>
            <person name="Wang M."/>
        </authorList>
    </citation>
    <scope>NUCLEOTIDE SEQUENCE [LARGE SCALE GENOMIC DNA]</scope>
    <source>
        <strain evidence="9">VL1</strain>
    </source>
</reference>
<keyword evidence="3 7" id="KW-1133">Transmembrane helix</keyword>
<feature type="region of interest" description="Disordered" evidence="6">
    <location>
        <begin position="306"/>
        <end position="338"/>
    </location>
</feature>
<dbReference type="GO" id="GO:0016020">
    <property type="term" value="C:membrane"/>
    <property type="evidence" value="ECO:0007669"/>
    <property type="project" value="UniProtKB-SubCell"/>
</dbReference>
<dbReference type="PANTHER" id="PTHR13439:SF0">
    <property type="entry name" value="TOPOISOMERASE I DAMAGE AFFECTED PROTEIN 4"/>
    <property type="match status" value="1"/>
</dbReference>
<dbReference type="InterPro" id="IPR006634">
    <property type="entry name" value="TLC-dom"/>
</dbReference>
<evidence type="ECO:0000256" key="2">
    <source>
        <dbReference type="ARBA" id="ARBA00022692"/>
    </source>
</evidence>
<feature type="transmembrane region" description="Helical" evidence="7">
    <location>
        <begin position="271"/>
        <end position="292"/>
    </location>
</feature>
<feature type="transmembrane region" description="Helical" evidence="7">
    <location>
        <begin position="108"/>
        <end position="129"/>
    </location>
</feature>
<evidence type="ECO:0000313" key="10">
    <source>
        <dbReference type="Proteomes" id="UP000044602"/>
    </source>
</evidence>
<proteinExistence type="predicted"/>
<dbReference type="GO" id="GO:0055088">
    <property type="term" value="P:lipid homeostasis"/>
    <property type="evidence" value="ECO:0007669"/>
    <property type="project" value="TreeGrafter"/>
</dbReference>
<evidence type="ECO:0000256" key="1">
    <source>
        <dbReference type="ARBA" id="ARBA00004141"/>
    </source>
</evidence>
<name>A0A0G4LA94_VERLO</name>
<organism evidence="9 10">
    <name type="scientific">Verticillium longisporum</name>
    <name type="common">Verticillium dahliae var. longisporum</name>
    <dbReference type="NCBI Taxonomy" id="100787"/>
    <lineage>
        <taxon>Eukaryota</taxon>
        <taxon>Fungi</taxon>
        <taxon>Dikarya</taxon>
        <taxon>Ascomycota</taxon>
        <taxon>Pezizomycotina</taxon>
        <taxon>Sordariomycetes</taxon>
        <taxon>Hypocreomycetidae</taxon>
        <taxon>Glomerellales</taxon>
        <taxon>Plectosphaerellaceae</taxon>
        <taxon>Verticillium</taxon>
    </lineage>
</organism>
<feature type="transmembrane region" description="Helical" evidence="7">
    <location>
        <begin position="36"/>
        <end position="58"/>
    </location>
</feature>
<keyword evidence="10" id="KW-1185">Reference proteome</keyword>
<dbReference type="InterPro" id="IPR050846">
    <property type="entry name" value="TLCD"/>
</dbReference>
<dbReference type="Pfam" id="PF03798">
    <property type="entry name" value="TRAM_LAG1_CLN8"/>
    <property type="match status" value="1"/>
</dbReference>
<dbReference type="EMBL" id="CVQH01010002">
    <property type="protein sequence ID" value="CRK18901.1"/>
    <property type="molecule type" value="Genomic_DNA"/>
</dbReference>
<feature type="transmembrane region" description="Helical" evidence="7">
    <location>
        <begin position="167"/>
        <end position="188"/>
    </location>
</feature>
<evidence type="ECO:0000256" key="3">
    <source>
        <dbReference type="ARBA" id="ARBA00022989"/>
    </source>
</evidence>
<dbReference type="AlphaFoldDB" id="A0A0G4LA94"/>
<evidence type="ECO:0000256" key="4">
    <source>
        <dbReference type="ARBA" id="ARBA00023136"/>
    </source>
</evidence>
<evidence type="ECO:0000259" key="8">
    <source>
        <dbReference type="PROSITE" id="PS50922"/>
    </source>
</evidence>
<evidence type="ECO:0000313" key="9">
    <source>
        <dbReference type="EMBL" id="CRK18901.1"/>
    </source>
</evidence>
<feature type="domain" description="TLC" evidence="8">
    <location>
        <begin position="69"/>
        <end position="303"/>
    </location>
</feature>
<dbReference type="SMART" id="SM00724">
    <property type="entry name" value="TLC"/>
    <property type="match status" value="1"/>
</dbReference>
<gene>
    <name evidence="9" type="ORF">BN1708_012453</name>
</gene>
<evidence type="ECO:0000256" key="7">
    <source>
        <dbReference type="SAM" id="Phobius"/>
    </source>
</evidence>
<dbReference type="GO" id="GO:0005783">
    <property type="term" value="C:endoplasmic reticulum"/>
    <property type="evidence" value="ECO:0007669"/>
    <property type="project" value="TreeGrafter"/>
</dbReference>
<protein>
    <recommendedName>
        <fullName evidence="8">TLC domain-containing protein</fullName>
    </recommendedName>
</protein>
<evidence type="ECO:0000256" key="5">
    <source>
        <dbReference type="PROSITE-ProRule" id="PRU00205"/>
    </source>
</evidence>
<keyword evidence="4 5" id="KW-0472">Membrane</keyword>
<accession>A0A0G4LA94</accession>
<feature type="transmembrane region" description="Helical" evidence="7">
    <location>
        <begin position="78"/>
        <end position="96"/>
    </location>
</feature>
<comment type="subcellular location">
    <subcellularLocation>
        <location evidence="1">Membrane</location>
        <topology evidence="1">Multi-pass membrane protein</topology>
    </subcellularLocation>
</comment>
<keyword evidence="2 5" id="KW-0812">Transmembrane</keyword>
<feature type="transmembrane region" description="Helical" evidence="7">
    <location>
        <begin position="141"/>
        <end position="161"/>
    </location>
</feature>
<dbReference type="PANTHER" id="PTHR13439">
    <property type="entry name" value="CT120 PROTEIN"/>
    <property type="match status" value="1"/>
</dbReference>
<feature type="transmembrane region" description="Helical" evidence="7">
    <location>
        <begin position="200"/>
        <end position="220"/>
    </location>
</feature>
<dbReference type="PROSITE" id="PS50922">
    <property type="entry name" value="TLC"/>
    <property type="match status" value="1"/>
</dbReference>
<evidence type="ECO:0000256" key="6">
    <source>
        <dbReference type="SAM" id="MobiDB-lite"/>
    </source>
</evidence>